<evidence type="ECO:0000256" key="4">
    <source>
        <dbReference type="ARBA" id="ARBA00008236"/>
    </source>
</evidence>
<dbReference type="PANTHER" id="PTHR34448:SF3">
    <property type="entry name" value="AMINOPEPTIDASE AMPS"/>
    <property type="match status" value="1"/>
</dbReference>
<keyword evidence="11" id="KW-1185">Reference proteome</keyword>
<dbReference type="OrthoDB" id="9803993at2"/>
<comment type="similarity">
    <text evidence="4">Belongs to the peptidase M29 family.</text>
</comment>
<comment type="caution">
    <text evidence="10">The sequence shown here is derived from an EMBL/GenBank/DDBJ whole genome shotgun (WGS) entry which is preliminary data.</text>
</comment>
<evidence type="ECO:0000256" key="2">
    <source>
        <dbReference type="ARBA" id="ARBA00001946"/>
    </source>
</evidence>
<dbReference type="InterPro" id="IPR052170">
    <property type="entry name" value="M29_Exopeptidase"/>
</dbReference>
<evidence type="ECO:0000313" key="10">
    <source>
        <dbReference type="EMBL" id="KRN66095.1"/>
    </source>
</evidence>
<keyword evidence="6" id="KW-0645">Protease</keyword>
<dbReference type="GO" id="GO:0046872">
    <property type="term" value="F:metal ion binding"/>
    <property type="evidence" value="ECO:0007669"/>
    <property type="project" value="UniProtKB-KW"/>
</dbReference>
<dbReference type="PATRIC" id="fig|319652.3.peg.1678"/>
<accession>A0A0R2IM96</accession>
<evidence type="ECO:0000256" key="5">
    <source>
        <dbReference type="ARBA" id="ARBA00022438"/>
    </source>
</evidence>
<dbReference type="GO" id="GO:0008237">
    <property type="term" value="F:metallopeptidase activity"/>
    <property type="evidence" value="ECO:0007669"/>
    <property type="project" value="UniProtKB-KW"/>
</dbReference>
<dbReference type="Proteomes" id="UP000051568">
    <property type="component" value="Unassembled WGS sequence"/>
</dbReference>
<organism evidence="10 11">
    <name type="scientific">Pediococcus cellicola</name>
    <dbReference type="NCBI Taxonomy" id="319652"/>
    <lineage>
        <taxon>Bacteria</taxon>
        <taxon>Bacillati</taxon>
        <taxon>Bacillota</taxon>
        <taxon>Bacilli</taxon>
        <taxon>Lactobacillales</taxon>
        <taxon>Lactobacillaceae</taxon>
        <taxon>Pediococcus</taxon>
    </lineage>
</organism>
<comment type="cofactor">
    <cofactor evidence="2">
        <name>Mg(2+)</name>
        <dbReference type="ChEBI" id="CHEBI:18420"/>
    </cofactor>
</comment>
<evidence type="ECO:0000256" key="9">
    <source>
        <dbReference type="ARBA" id="ARBA00023049"/>
    </source>
</evidence>
<dbReference type="AlphaFoldDB" id="A0A0R2IM96"/>
<dbReference type="Gene3D" id="3.40.1830.10">
    <property type="entry name" value="Thermophilic metalloprotease (M29)"/>
    <property type="match status" value="1"/>
</dbReference>
<evidence type="ECO:0000256" key="6">
    <source>
        <dbReference type="ARBA" id="ARBA00022670"/>
    </source>
</evidence>
<evidence type="ECO:0000313" key="11">
    <source>
        <dbReference type="Proteomes" id="UP000051568"/>
    </source>
</evidence>
<sequence>MNKTTFEQNLKKYANLITQVGVNVQPGQTVVLSASIDQAQLVHLITSSAYRLGAQEVIVDWTDTETNRQFLRHAPESRLKEEPAYVGQRAQQLADKRVSRISLISADPNALAGIDSQRIAMHNQAIGKARAPIMKVTTNNDISWLVVSAAGIPWAEKVFSDLHGQAAADRLWTEIFKTTLVDQPDPVAAWQTKIAELNQHADWLNAQQFDELHYQSSKTNLRVGLPKNHIWEAAGSHDAQGNFFVPNMPTEEVFTAPDNRRIDGIVVSTRPLSYGGTILKDLQLTFKAGQVINAQAGQGEDVLNHLLDTDAGSRSLGEVSLVPDQSPISQSGIVFFNTLFDENASDHMALGQAYPFNLANGTKMTPEQLAAHGINNSQVHVDFMVGSNQMNIDGIKADGTVIPIFRDGNWVN</sequence>
<name>A0A0R2IM96_9LACO</name>
<gene>
    <name evidence="10" type="ORF">IV80_GL001657</name>
</gene>
<dbReference type="InterPro" id="IPR000787">
    <property type="entry name" value="Peptidase_M29"/>
</dbReference>
<dbReference type="EMBL" id="JQBR01000006">
    <property type="protein sequence ID" value="KRN66095.1"/>
    <property type="molecule type" value="Genomic_DNA"/>
</dbReference>
<keyword evidence="7" id="KW-0479">Metal-binding</keyword>
<dbReference type="Pfam" id="PF02073">
    <property type="entry name" value="Peptidase_M29"/>
    <property type="match status" value="1"/>
</dbReference>
<evidence type="ECO:0000256" key="3">
    <source>
        <dbReference type="ARBA" id="ARBA00001947"/>
    </source>
</evidence>
<comment type="cofactor">
    <cofactor evidence="3">
        <name>Zn(2+)</name>
        <dbReference type="ChEBI" id="CHEBI:29105"/>
    </cofactor>
</comment>
<comment type="cofactor">
    <cofactor evidence="1">
        <name>Co(2+)</name>
        <dbReference type="ChEBI" id="CHEBI:48828"/>
    </cofactor>
</comment>
<keyword evidence="5 10" id="KW-0031">Aminopeptidase</keyword>
<dbReference type="RefSeq" id="WP_057751384.1">
    <property type="nucleotide sequence ID" value="NZ_BJVH01000007.1"/>
</dbReference>
<evidence type="ECO:0000256" key="7">
    <source>
        <dbReference type="ARBA" id="ARBA00022723"/>
    </source>
</evidence>
<proteinExistence type="inferred from homology"/>
<evidence type="ECO:0000256" key="8">
    <source>
        <dbReference type="ARBA" id="ARBA00022801"/>
    </source>
</evidence>
<dbReference type="SUPFAM" id="SSF144052">
    <property type="entry name" value="Thermophilic metalloprotease-like"/>
    <property type="match status" value="1"/>
</dbReference>
<dbReference type="InterPro" id="IPR035097">
    <property type="entry name" value="M29_N-terminal"/>
</dbReference>
<dbReference type="GO" id="GO:0004177">
    <property type="term" value="F:aminopeptidase activity"/>
    <property type="evidence" value="ECO:0007669"/>
    <property type="project" value="UniProtKB-KW"/>
</dbReference>
<keyword evidence="9" id="KW-0482">Metalloprotease</keyword>
<reference evidence="10 11" key="1">
    <citation type="journal article" date="2015" name="Genome Announc.">
        <title>Expanding the biotechnology potential of lactobacilli through comparative genomics of 213 strains and associated genera.</title>
        <authorList>
            <person name="Sun Z."/>
            <person name="Harris H.M."/>
            <person name="McCann A."/>
            <person name="Guo C."/>
            <person name="Argimon S."/>
            <person name="Zhang W."/>
            <person name="Yang X."/>
            <person name="Jeffery I.B."/>
            <person name="Cooney J.C."/>
            <person name="Kagawa T.F."/>
            <person name="Liu W."/>
            <person name="Song Y."/>
            <person name="Salvetti E."/>
            <person name="Wrobel A."/>
            <person name="Rasinkangas P."/>
            <person name="Parkhill J."/>
            <person name="Rea M.C."/>
            <person name="O'Sullivan O."/>
            <person name="Ritari J."/>
            <person name="Douillard F.P."/>
            <person name="Paul Ross R."/>
            <person name="Yang R."/>
            <person name="Briner A.E."/>
            <person name="Felis G.E."/>
            <person name="de Vos W.M."/>
            <person name="Barrangou R."/>
            <person name="Klaenhammer T.R."/>
            <person name="Caufield P.W."/>
            <person name="Cui Y."/>
            <person name="Zhang H."/>
            <person name="O'Toole P.W."/>
        </authorList>
    </citation>
    <scope>NUCLEOTIDE SEQUENCE [LARGE SCALE GENOMIC DNA]</scope>
    <source>
        <strain evidence="10 11">DSM 17757</strain>
    </source>
</reference>
<dbReference type="PRINTS" id="PR00919">
    <property type="entry name" value="THERMOPTASE"/>
</dbReference>
<dbReference type="STRING" id="319652.IV80_GL001657"/>
<dbReference type="PANTHER" id="PTHR34448">
    <property type="entry name" value="AMINOPEPTIDASE"/>
    <property type="match status" value="1"/>
</dbReference>
<keyword evidence="8" id="KW-0378">Hydrolase</keyword>
<evidence type="ECO:0000256" key="1">
    <source>
        <dbReference type="ARBA" id="ARBA00001941"/>
    </source>
</evidence>
<dbReference type="GO" id="GO:0006508">
    <property type="term" value="P:proteolysis"/>
    <property type="evidence" value="ECO:0007669"/>
    <property type="project" value="UniProtKB-KW"/>
</dbReference>
<protein>
    <submittedName>
        <fullName evidence="10">PepS aminopeptidase</fullName>
    </submittedName>
</protein>